<dbReference type="CDD" id="cd01171">
    <property type="entry name" value="YXKO-related"/>
    <property type="match status" value="1"/>
</dbReference>
<dbReference type="PANTHER" id="PTHR12592">
    <property type="entry name" value="ATP-DEPENDENT (S)-NAD(P)H-HYDRATE DEHYDRATASE FAMILY MEMBER"/>
    <property type="match status" value="1"/>
</dbReference>
<feature type="binding site" evidence="8">
    <location>
        <begin position="225"/>
        <end position="234"/>
    </location>
    <ligand>
        <name>ATP</name>
        <dbReference type="ChEBI" id="CHEBI:30616"/>
    </ligand>
</feature>
<comment type="catalytic activity">
    <reaction evidence="8">
        <text>(6S)-NADHX + ATP = ADP + phosphate + NADH + H(+)</text>
        <dbReference type="Rhea" id="RHEA:19017"/>
        <dbReference type="ChEBI" id="CHEBI:15378"/>
        <dbReference type="ChEBI" id="CHEBI:30616"/>
        <dbReference type="ChEBI" id="CHEBI:43474"/>
        <dbReference type="ChEBI" id="CHEBI:57945"/>
        <dbReference type="ChEBI" id="CHEBI:64074"/>
        <dbReference type="ChEBI" id="CHEBI:456216"/>
        <dbReference type="EC" id="4.2.1.93"/>
    </reaction>
</comment>
<evidence type="ECO:0000313" key="10">
    <source>
        <dbReference type="EMBL" id="PWN89019.1"/>
    </source>
</evidence>
<dbReference type="GO" id="GO:0110051">
    <property type="term" value="P:metabolite repair"/>
    <property type="evidence" value="ECO:0007669"/>
    <property type="project" value="TreeGrafter"/>
</dbReference>
<dbReference type="STRING" id="215250.A0A316YII9"/>
<comment type="function">
    <text evidence="8">Catalyzes the dehydration of the S-form of NAD(P)HX at the expense of ATP, which is converted to ADP. Together with NAD(P)HX epimerase, which catalyzes the epimerization of the S- and R-forms, the enzyme allows the repair of both epimers of NAD(P)HX, a damaged form of NAD(P)H that is a result of enzymatic or heat-dependent hydration.</text>
</comment>
<evidence type="ECO:0000256" key="8">
    <source>
        <dbReference type="HAMAP-Rule" id="MF_03157"/>
    </source>
</evidence>
<accession>A0A316YII9</accession>
<dbReference type="SUPFAM" id="SSF53613">
    <property type="entry name" value="Ribokinase-like"/>
    <property type="match status" value="1"/>
</dbReference>
<keyword evidence="1 8" id="KW-0597">Phosphoprotein</keyword>
<comment type="cofactor">
    <cofactor evidence="8">
        <name>Mg(2+)</name>
        <dbReference type="ChEBI" id="CHEBI:18420"/>
    </cofactor>
</comment>
<evidence type="ECO:0000256" key="1">
    <source>
        <dbReference type="ARBA" id="ARBA00022553"/>
    </source>
</evidence>
<dbReference type="HAMAP" id="MF_01965">
    <property type="entry name" value="NADHX_dehydratase"/>
    <property type="match status" value="1"/>
</dbReference>
<keyword evidence="10" id="KW-0808">Transferase</keyword>
<dbReference type="Pfam" id="PF01256">
    <property type="entry name" value="Carb_kinase"/>
    <property type="match status" value="1"/>
</dbReference>
<evidence type="ECO:0000313" key="11">
    <source>
        <dbReference type="Proteomes" id="UP000245768"/>
    </source>
</evidence>
<protein>
    <recommendedName>
        <fullName evidence="8">ATP-dependent (S)-NAD(P)H-hydrate dehydratase</fullName>
        <ecNumber evidence="8">4.2.1.93</ecNumber>
    </recommendedName>
    <alternativeName>
        <fullName evidence="8">ATP-dependent NAD(P)HX dehydratase</fullName>
    </alternativeName>
</protein>
<dbReference type="GO" id="GO:0016301">
    <property type="term" value="F:kinase activity"/>
    <property type="evidence" value="ECO:0007669"/>
    <property type="project" value="UniProtKB-KW"/>
</dbReference>
<dbReference type="GO" id="GO:0046496">
    <property type="term" value="P:nicotinamide nucleotide metabolic process"/>
    <property type="evidence" value="ECO:0007669"/>
    <property type="project" value="UniProtKB-UniRule"/>
</dbReference>
<dbReference type="PANTHER" id="PTHR12592:SF0">
    <property type="entry name" value="ATP-DEPENDENT (S)-NAD(P)H-HYDRATE DEHYDRATASE"/>
    <property type="match status" value="1"/>
</dbReference>
<dbReference type="OrthoDB" id="8110916at2759"/>
<dbReference type="GO" id="GO:0005524">
    <property type="term" value="F:ATP binding"/>
    <property type="evidence" value="ECO:0007669"/>
    <property type="project" value="UniProtKB-KW"/>
</dbReference>
<dbReference type="FunFam" id="3.40.1190.20:FF:000023">
    <property type="entry name" value="ATP-dependent (S)-NAD(P)H-hydrate dehydratase"/>
    <property type="match status" value="1"/>
</dbReference>
<evidence type="ECO:0000256" key="3">
    <source>
        <dbReference type="ARBA" id="ARBA00022840"/>
    </source>
</evidence>
<evidence type="ECO:0000256" key="6">
    <source>
        <dbReference type="ARBA" id="ARBA00023239"/>
    </source>
</evidence>
<reference evidence="10 11" key="1">
    <citation type="journal article" date="2018" name="Mol. Biol. Evol.">
        <title>Broad Genomic Sampling Reveals a Smut Pathogenic Ancestry of the Fungal Clade Ustilaginomycotina.</title>
        <authorList>
            <person name="Kijpornyongpan T."/>
            <person name="Mondo S.J."/>
            <person name="Barry K."/>
            <person name="Sandor L."/>
            <person name="Lee J."/>
            <person name="Lipzen A."/>
            <person name="Pangilinan J."/>
            <person name="LaButti K."/>
            <person name="Hainaut M."/>
            <person name="Henrissat B."/>
            <person name="Grigoriev I.V."/>
            <person name="Spatafora J.W."/>
            <person name="Aime M.C."/>
        </authorList>
    </citation>
    <scope>NUCLEOTIDE SEQUENCE [LARGE SCALE GENOMIC DNA]</scope>
    <source>
        <strain evidence="10 11">MCA 4198</strain>
    </source>
</reference>
<dbReference type="GO" id="GO:0005737">
    <property type="term" value="C:cytoplasm"/>
    <property type="evidence" value="ECO:0007669"/>
    <property type="project" value="UniProtKB-SubCell"/>
</dbReference>
<feature type="binding site" evidence="8">
    <location>
        <begin position="206"/>
        <end position="210"/>
    </location>
    <ligand>
        <name>ATP</name>
        <dbReference type="ChEBI" id="CHEBI:30616"/>
    </ligand>
</feature>
<dbReference type="PROSITE" id="PS51383">
    <property type="entry name" value="YJEF_C_3"/>
    <property type="match status" value="1"/>
</dbReference>
<dbReference type="EMBL" id="KZ819637">
    <property type="protein sequence ID" value="PWN89019.1"/>
    <property type="molecule type" value="Genomic_DNA"/>
</dbReference>
<dbReference type="InterPro" id="IPR029056">
    <property type="entry name" value="Ribokinase-like"/>
</dbReference>
<evidence type="ECO:0000259" key="9">
    <source>
        <dbReference type="PROSITE" id="PS51383"/>
    </source>
</evidence>
<dbReference type="GO" id="GO:0047453">
    <property type="term" value="F:ATP-dependent NAD(P)H-hydrate dehydratase activity"/>
    <property type="evidence" value="ECO:0007669"/>
    <property type="project" value="UniProtKB-UniRule"/>
</dbReference>
<evidence type="ECO:0000256" key="7">
    <source>
        <dbReference type="ARBA" id="ARBA00047472"/>
    </source>
</evidence>
<dbReference type="InParanoid" id="A0A316YII9"/>
<keyword evidence="11" id="KW-1185">Reference proteome</keyword>
<dbReference type="Proteomes" id="UP000245768">
    <property type="component" value="Unassembled WGS sequence"/>
</dbReference>
<dbReference type="AlphaFoldDB" id="A0A316YII9"/>
<keyword evidence="4" id="KW-0521">NADP</keyword>
<keyword evidence="8" id="KW-0963">Cytoplasm</keyword>
<feature type="binding site" evidence="8">
    <location>
        <position position="110"/>
    </location>
    <ligand>
        <name>(6S)-NADPHX</name>
        <dbReference type="ChEBI" id="CHEBI:64076"/>
    </ligand>
</feature>
<keyword evidence="2 8" id="KW-0547">Nucleotide-binding</keyword>
<evidence type="ECO:0000256" key="5">
    <source>
        <dbReference type="ARBA" id="ARBA00023027"/>
    </source>
</evidence>
<feature type="binding site" evidence="8">
    <location>
        <position position="235"/>
    </location>
    <ligand>
        <name>(6S)-NADPHX</name>
        <dbReference type="ChEBI" id="CHEBI:64076"/>
    </ligand>
</feature>
<dbReference type="RefSeq" id="XP_025376217.1">
    <property type="nucleotide sequence ID" value="XM_025521980.1"/>
</dbReference>
<gene>
    <name evidence="10" type="ORF">FA10DRAFT_267624</name>
</gene>
<evidence type="ECO:0000256" key="2">
    <source>
        <dbReference type="ARBA" id="ARBA00022741"/>
    </source>
</evidence>
<comment type="catalytic activity">
    <reaction evidence="7 8">
        <text>(6S)-NADPHX + ATP = ADP + phosphate + NADPH + H(+)</text>
        <dbReference type="Rhea" id="RHEA:32231"/>
        <dbReference type="ChEBI" id="CHEBI:15378"/>
        <dbReference type="ChEBI" id="CHEBI:30616"/>
        <dbReference type="ChEBI" id="CHEBI:43474"/>
        <dbReference type="ChEBI" id="CHEBI:57783"/>
        <dbReference type="ChEBI" id="CHEBI:64076"/>
        <dbReference type="ChEBI" id="CHEBI:456216"/>
        <dbReference type="EC" id="4.2.1.93"/>
    </reaction>
</comment>
<keyword evidence="3 8" id="KW-0067">ATP-binding</keyword>
<dbReference type="InterPro" id="IPR000631">
    <property type="entry name" value="CARKD"/>
</dbReference>
<comment type="similarity">
    <text evidence="8">Belongs to the NnrD/CARKD family.</text>
</comment>
<dbReference type="FunCoup" id="A0A316YII9">
    <property type="interactions" value="20"/>
</dbReference>
<dbReference type="Gene3D" id="3.40.1190.20">
    <property type="match status" value="1"/>
</dbReference>
<comment type="subcellular location">
    <subcellularLocation>
        <location evidence="8">Cytoplasm</location>
    </subcellularLocation>
</comment>
<keyword evidence="10" id="KW-0418">Kinase</keyword>
<dbReference type="NCBIfam" id="TIGR00196">
    <property type="entry name" value="yjeF_cterm"/>
    <property type="match status" value="1"/>
</dbReference>
<sequence length="324" mass="34879">MTRNALLSEVRQLIPPLSSELHKGQAGRVGIVGGSADYTGAPYFAAMSSMRLGADMSHNICEPSAGDVIKTYSPDLIVHRILGTDRSLGDIRKDIEGIVDRLHALAVGPGLGRDEHMQACAKVAMQAAIDKQIYLIVDADGLWLLQNEPDVVKGYKRCVLTPNVVEFGRLCQKLGIELKGSESDEKQDEALKLLAQRLSGPTILLKGKIDRITDGRSILYVSEPGGLKRCGGQGDILTGSLSTFLAWASVYQSGVGSDTKAGKRIDEERLPMLAAYGASTIMRTVSNIGFKTHKRALLAHDLLDQVGVAYEKHFGEGSDTHAAL</sequence>
<evidence type="ECO:0000256" key="4">
    <source>
        <dbReference type="ARBA" id="ARBA00022857"/>
    </source>
</evidence>
<proteinExistence type="inferred from homology"/>
<name>A0A316YII9_9BASI</name>
<dbReference type="EC" id="4.2.1.93" evidence="8"/>
<feature type="domain" description="YjeF C-terminal" evidence="9">
    <location>
        <begin position="6"/>
        <end position="313"/>
    </location>
</feature>
<dbReference type="GeneID" id="37043896"/>
<keyword evidence="6 8" id="KW-0456">Lyase</keyword>
<keyword evidence="5 8" id="KW-0520">NAD</keyword>
<organism evidence="10 11">
    <name type="scientific">Acaromyces ingoldii</name>
    <dbReference type="NCBI Taxonomy" id="215250"/>
    <lineage>
        <taxon>Eukaryota</taxon>
        <taxon>Fungi</taxon>
        <taxon>Dikarya</taxon>
        <taxon>Basidiomycota</taxon>
        <taxon>Ustilaginomycotina</taxon>
        <taxon>Exobasidiomycetes</taxon>
        <taxon>Exobasidiales</taxon>
        <taxon>Cryptobasidiaceae</taxon>
        <taxon>Acaromyces</taxon>
    </lineage>
</organism>
<feature type="binding site" evidence="8">
    <location>
        <begin position="163"/>
        <end position="169"/>
    </location>
    <ligand>
        <name>(6S)-NADPHX</name>
        <dbReference type="ChEBI" id="CHEBI:64076"/>
    </ligand>
</feature>